<evidence type="ECO:0000256" key="1">
    <source>
        <dbReference type="SAM" id="MobiDB-lite"/>
    </source>
</evidence>
<dbReference type="STRING" id="553469.SAMN04487947_1648"/>
<dbReference type="OrthoDB" id="204713at2157"/>
<evidence type="ECO:0000313" key="4">
    <source>
        <dbReference type="Proteomes" id="UP000198531"/>
    </source>
</evidence>
<protein>
    <recommendedName>
        <fullName evidence="5">Coiled-coil protein</fullName>
    </recommendedName>
</protein>
<keyword evidence="2" id="KW-0812">Transmembrane</keyword>
<feature type="region of interest" description="Disordered" evidence="1">
    <location>
        <begin position="181"/>
        <end position="200"/>
    </location>
</feature>
<dbReference type="RefSeq" id="WP_089806301.1">
    <property type="nucleotide sequence ID" value="NZ_FOYT01000001.1"/>
</dbReference>
<dbReference type="AlphaFoldDB" id="A0A1I6GTZ5"/>
<keyword evidence="2" id="KW-1133">Transmembrane helix</keyword>
<evidence type="ECO:0000313" key="3">
    <source>
        <dbReference type="EMBL" id="SFR45638.1"/>
    </source>
</evidence>
<keyword evidence="4" id="KW-1185">Reference proteome</keyword>
<evidence type="ECO:0008006" key="5">
    <source>
        <dbReference type="Google" id="ProtNLM"/>
    </source>
</evidence>
<evidence type="ECO:0000256" key="2">
    <source>
        <dbReference type="SAM" id="Phobius"/>
    </source>
</evidence>
<reference evidence="4" key="1">
    <citation type="submission" date="2016-10" db="EMBL/GenBank/DDBJ databases">
        <authorList>
            <person name="Varghese N."/>
            <person name="Submissions S."/>
        </authorList>
    </citation>
    <scope>NUCLEOTIDE SEQUENCE [LARGE SCALE GENOMIC DNA]</scope>
    <source>
        <strain evidence="4">CGMCC 1.7736</strain>
    </source>
</reference>
<dbReference type="Proteomes" id="UP000198531">
    <property type="component" value="Unassembled WGS sequence"/>
</dbReference>
<keyword evidence="2" id="KW-0472">Membrane</keyword>
<sequence>MKSQYKTALGIGGLVVGTVVVGLGLFLYTGSQLGVYFIFGGAPVVAISAVAVYVQRQVRPSQVDQADFARQRANGVAESIRSFWKTYDRLRERYPEWEARTTENDFSQLLRNAEKNGIEFDREAGQYTTGGTGDVRELNALEDDVEVLATVRDESFESFARDRLASADALTPLVERDLVSESSVRTPDAGELESVSEADAPERYDELLQTYDRTARAALDEARAEVERLAEERGLDRTVVADDLTEAEGAAQSGDYGRAVDATVRALGRVESELADEFDADRRSVEALLDTVESSVADQYVSPSLLDEVESVRREVEQVDSALDVDVLESHASTLQETCTAMVEEMQTELADDVETLSDAPPSFTTIPDAAGTDHVTRLDSTTNLEAFRRAWLSTVGDLSTGLDTTERDAAVVEAYPGVEDEIADALRANGEVTPADVPVRDAGPFFELFAAQHPDASYAPSDERLTTGGAGERYALDVRPRFETGGDERELRVEVDGANYAEESSTRTHLVGQVAFESVPYGEYDVTADTPAEGYVAESTTVYLDDDTTVELTVSEASLAERVCDGQQSALHDELPELAPELDRKLDEDGYVDPSMSFPIRDDFVPCLLAMWGEQSDGRACLDGGDVLVFDESRLTNRLENILTHNLSSGDSMSYDTMRERYLTVPASDQLLEELVTGVQTNVDASFTVGQSEVTKQ</sequence>
<feature type="transmembrane region" description="Helical" evidence="2">
    <location>
        <begin position="34"/>
        <end position="54"/>
    </location>
</feature>
<dbReference type="EMBL" id="FOYT01000001">
    <property type="protein sequence ID" value="SFR45638.1"/>
    <property type="molecule type" value="Genomic_DNA"/>
</dbReference>
<proteinExistence type="predicted"/>
<gene>
    <name evidence="3" type="ORF">SAMN04487947_1648</name>
</gene>
<feature type="transmembrane region" description="Helical" evidence="2">
    <location>
        <begin position="7"/>
        <end position="28"/>
    </location>
</feature>
<name>A0A1I6GTZ5_9EURY</name>
<organism evidence="3 4">
    <name type="scientific">Halogeometricum rufum</name>
    <dbReference type="NCBI Taxonomy" id="553469"/>
    <lineage>
        <taxon>Archaea</taxon>
        <taxon>Methanobacteriati</taxon>
        <taxon>Methanobacteriota</taxon>
        <taxon>Stenosarchaea group</taxon>
        <taxon>Halobacteria</taxon>
        <taxon>Halobacteriales</taxon>
        <taxon>Haloferacaceae</taxon>
        <taxon>Halogeometricum</taxon>
    </lineage>
</organism>
<accession>A0A1I6GTZ5</accession>